<feature type="compositionally biased region" description="Pro residues" evidence="1">
    <location>
        <begin position="390"/>
        <end position="401"/>
    </location>
</feature>
<name>A0ABN2MR48_9PSEU</name>
<proteinExistence type="predicted"/>
<reference evidence="2 3" key="1">
    <citation type="journal article" date="2019" name="Int. J. Syst. Evol. Microbiol.">
        <title>The Global Catalogue of Microorganisms (GCM) 10K type strain sequencing project: providing services to taxonomists for standard genome sequencing and annotation.</title>
        <authorList>
            <consortium name="The Broad Institute Genomics Platform"/>
            <consortium name="The Broad Institute Genome Sequencing Center for Infectious Disease"/>
            <person name="Wu L."/>
            <person name="Ma J."/>
        </authorList>
    </citation>
    <scope>NUCLEOTIDE SEQUENCE [LARGE SCALE GENOMIC DNA]</scope>
    <source>
        <strain evidence="2 3">JCM 16009</strain>
    </source>
</reference>
<feature type="region of interest" description="Disordered" evidence="1">
    <location>
        <begin position="209"/>
        <end position="295"/>
    </location>
</feature>
<feature type="region of interest" description="Disordered" evidence="1">
    <location>
        <begin position="333"/>
        <end position="413"/>
    </location>
</feature>
<evidence type="ECO:0000313" key="2">
    <source>
        <dbReference type="EMBL" id="GAA1834518.1"/>
    </source>
</evidence>
<evidence type="ECO:0008006" key="4">
    <source>
        <dbReference type="Google" id="ProtNLM"/>
    </source>
</evidence>
<feature type="compositionally biased region" description="Low complexity" evidence="1">
    <location>
        <begin position="222"/>
        <end position="240"/>
    </location>
</feature>
<protein>
    <recommendedName>
        <fullName evidence="4">Roadblock/LAMTOR2 domain-containing protein</fullName>
    </recommendedName>
</protein>
<keyword evidence="3" id="KW-1185">Reference proteome</keyword>
<gene>
    <name evidence="2" type="ORF">GCM10009836_10980</name>
</gene>
<feature type="compositionally biased region" description="Low complexity" evidence="1">
    <location>
        <begin position="341"/>
        <end position="366"/>
    </location>
</feature>
<dbReference type="EMBL" id="BAAAQK010000003">
    <property type="protein sequence ID" value="GAA1834518.1"/>
    <property type="molecule type" value="Genomic_DNA"/>
</dbReference>
<feature type="compositionally biased region" description="Low complexity" evidence="1">
    <location>
        <begin position="72"/>
        <end position="86"/>
    </location>
</feature>
<dbReference type="Proteomes" id="UP001500449">
    <property type="component" value="Unassembled WGS sequence"/>
</dbReference>
<accession>A0ABN2MR48</accession>
<evidence type="ECO:0000313" key="3">
    <source>
        <dbReference type="Proteomes" id="UP001500449"/>
    </source>
</evidence>
<sequence>MRTDAEGLRNVPTGSGDEATSGNWAAVAEALRSRRGPGAAAVHVAGRPGGLIRVRGGQVAGVWTTGSPLAIPSPSRRGAPPAPGGPLSRAAVADALFVIAAGRVEGVRVEGDRQEMPIEGGLEVDRALAEVERRLGAFGAPEGPHPEEDRPVALSRDGHAALTPGERAVRGLSDGGLTVRDIAFLLDRGVFGVLLDVVALQERGHVRLDRGTVPASDPPSPAASSSPAVSPSPVVVPEPVRTTYSSVRDRRAASLTPSYPLPPGTRPAPVPARWAARTSAAAGAAPGTPGSGVPVRGPALAGIPVRTRPLAARPPTSTGDVERTMVVPVRVPASEAESREGVSAAPASSESVSAEVVPSEVVSSGPTAPGTGAPRENRVVSLFTRRRGRPGPPPDPGPRPALPRRILGEGAGR</sequence>
<feature type="compositionally biased region" description="Pro residues" evidence="1">
    <location>
        <begin position="259"/>
        <end position="270"/>
    </location>
</feature>
<feature type="region of interest" description="Disordered" evidence="1">
    <location>
        <begin position="1"/>
        <end position="22"/>
    </location>
</feature>
<dbReference type="RefSeq" id="WP_344412979.1">
    <property type="nucleotide sequence ID" value="NZ_BAAAQK010000003.1"/>
</dbReference>
<evidence type="ECO:0000256" key="1">
    <source>
        <dbReference type="SAM" id="MobiDB-lite"/>
    </source>
</evidence>
<comment type="caution">
    <text evidence="2">The sequence shown here is derived from an EMBL/GenBank/DDBJ whole genome shotgun (WGS) entry which is preliminary data.</text>
</comment>
<organism evidence="2 3">
    <name type="scientific">Pseudonocardia ailaonensis</name>
    <dbReference type="NCBI Taxonomy" id="367279"/>
    <lineage>
        <taxon>Bacteria</taxon>
        <taxon>Bacillati</taxon>
        <taxon>Actinomycetota</taxon>
        <taxon>Actinomycetes</taxon>
        <taxon>Pseudonocardiales</taxon>
        <taxon>Pseudonocardiaceae</taxon>
        <taxon>Pseudonocardia</taxon>
    </lineage>
</organism>
<feature type="compositionally biased region" description="Low complexity" evidence="1">
    <location>
        <begin position="271"/>
        <end position="294"/>
    </location>
</feature>
<feature type="region of interest" description="Disordered" evidence="1">
    <location>
        <begin position="66"/>
        <end position="86"/>
    </location>
</feature>